<name>A0AB39VF19_9FUSO</name>
<dbReference type="KEGG" id="lrug:AB8B22_05800"/>
<proteinExistence type="predicted"/>
<dbReference type="AlphaFoldDB" id="A0AB39VF19"/>
<evidence type="ECO:0000313" key="1">
    <source>
        <dbReference type="EMBL" id="XDU65942.1"/>
    </source>
</evidence>
<protein>
    <submittedName>
        <fullName evidence="1">Uncharacterized protein</fullName>
    </submittedName>
</protein>
<organism evidence="1">
    <name type="scientific">Leptotrichia rugosa</name>
    <dbReference type="NCBI Taxonomy" id="3239302"/>
    <lineage>
        <taxon>Bacteria</taxon>
        <taxon>Fusobacteriati</taxon>
        <taxon>Fusobacteriota</taxon>
        <taxon>Fusobacteriia</taxon>
        <taxon>Fusobacteriales</taxon>
        <taxon>Leptotrichiaceae</taxon>
        <taxon>Leptotrichia</taxon>
    </lineage>
</organism>
<dbReference type="EMBL" id="CP165644">
    <property type="protein sequence ID" value="XDU65942.1"/>
    <property type="molecule type" value="Genomic_DNA"/>
</dbReference>
<reference evidence="1" key="1">
    <citation type="submission" date="2024-07" db="EMBL/GenBank/DDBJ databases">
        <authorList>
            <person name="Li X.-J."/>
            <person name="Wang X."/>
        </authorList>
    </citation>
    <scope>NUCLEOTIDE SEQUENCE</scope>
    <source>
        <strain evidence="1">HSP-334</strain>
    </source>
</reference>
<sequence length="136" mass="16534">MIIVYILIFYVLYFIFRKISEKIKYKSEKLEELDGEFIFTFINRIKKKEIYFNINEVTMAILTRMFIKRGTFQTMNFRIFLVDGYNLRLRKKQDCLIFLKACRNKRKELYQKILEMIPAGASIITILEKELDNFEN</sequence>
<gene>
    <name evidence="1" type="ORF">AB8B22_05800</name>
</gene>
<accession>A0AB39VF19</accession>
<dbReference type="RefSeq" id="WP_369710408.1">
    <property type="nucleotide sequence ID" value="NZ_CP165644.1"/>
</dbReference>